<dbReference type="EMBL" id="FUKQ01000011">
    <property type="protein sequence ID" value="SJN22909.1"/>
    <property type="molecule type" value="Genomic_DNA"/>
</dbReference>
<sequence length="48" mass="5111">MVRGALGVEFVGFEEELFDEQGQRGGESAHALHNSFGCWGRFVAGPAG</sequence>
<keyword evidence="2" id="KW-1185">Reference proteome</keyword>
<dbReference type="AlphaFoldDB" id="A0A1R4ITA0"/>
<accession>A0A1R4ITA0</accession>
<organism evidence="1 2">
    <name type="scientific">Luteococcus japonicus LSP_Lj1</name>
    <dbReference type="NCBI Taxonomy" id="1255658"/>
    <lineage>
        <taxon>Bacteria</taxon>
        <taxon>Bacillati</taxon>
        <taxon>Actinomycetota</taxon>
        <taxon>Actinomycetes</taxon>
        <taxon>Propionibacteriales</taxon>
        <taxon>Propionibacteriaceae</taxon>
        <taxon>Luteococcus</taxon>
    </lineage>
</organism>
<evidence type="ECO:0000313" key="2">
    <source>
        <dbReference type="Proteomes" id="UP000188342"/>
    </source>
</evidence>
<name>A0A1R4ITA0_9ACTN</name>
<reference evidence="1 2" key="1">
    <citation type="submission" date="2017-02" db="EMBL/GenBank/DDBJ databases">
        <authorList>
            <person name="Peterson S.W."/>
        </authorList>
    </citation>
    <scope>NUCLEOTIDE SEQUENCE [LARGE SCALE GENOMIC DNA]</scope>
    <source>
        <strain evidence="1 2">LSP_Lj1</strain>
    </source>
</reference>
<protein>
    <submittedName>
        <fullName evidence="1">Uncharacterized protein</fullName>
    </submittedName>
</protein>
<evidence type="ECO:0000313" key="1">
    <source>
        <dbReference type="EMBL" id="SJN22909.1"/>
    </source>
</evidence>
<proteinExistence type="predicted"/>
<gene>
    <name evidence="1" type="ORF">FM114_03585</name>
</gene>
<dbReference type="Proteomes" id="UP000188342">
    <property type="component" value="Unassembled WGS sequence"/>
</dbReference>